<keyword evidence="2" id="KW-0808">Transferase</keyword>
<dbReference type="EMBL" id="VXRY01000495">
    <property type="protein sequence ID" value="MXY34799.1"/>
    <property type="molecule type" value="Genomic_DNA"/>
</dbReference>
<protein>
    <submittedName>
        <fullName evidence="2">Class I SAM-dependent methyltransferase</fullName>
    </submittedName>
</protein>
<dbReference type="AlphaFoldDB" id="A0A6B0Y4Z5"/>
<feature type="non-terminal residue" evidence="2">
    <location>
        <position position="218"/>
    </location>
</feature>
<gene>
    <name evidence="2" type="ORF">F4Y60_12075</name>
</gene>
<evidence type="ECO:0000313" key="2">
    <source>
        <dbReference type="EMBL" id="MXY34799.1"/>
    </source>
</evidence>
<keyword evidence="2" id="KW-0489">Methyltransferase</keyword>
<dbReference type="GO" id="GO:0008168">
    <property type="term" value="F:methyltransferase activity"/>
    <property type="evidence" value="ECO:0007669"/>
    <property type="project" value="UniProtKB-KW"/>
</dbReference>
<dbReference type="GO" id="GO:0032259">
    <property type="term" value="P:methylation"/>
    <property type="evidence" value="ECO:0007669"/>
    <property type="project" value="UniProtKB-KW"/>
</dbReference>
<dbReference type="SUPFAM" id="SSF53335">
    <property type="entry name" value="S-adenosyl-L-methionine-dependent methyltransferases"/>
    <property type="match status" value="1"/>
</dbReference>
<organism evidence="2">
    <name type="scientific">Boseongicola sp. SB0664_bin_43</name>
    <dbReference type="NCBI Taxonomy" id="2604844"/>
    <lineage>
        <taxon>Bacteria</taxon>
        <taxon>Pseudomonadati</taxon>
        <taxon>Pseudomonadota</taxon>
        <taxon>Alphaproteobacteria</taxon>
        <taxon>Rhodobacterales</taxon>
        <taxon>Paracoccaceae</taxon>
        <taxon>Boseongicola</taxon>
    </lineage>
</organism>
<accession>A0A6B0Y4Z5</accession>
<name>A0A6B0Y4Z5_9RHOB</name>
<feature type="domain" description="Methyltransferase" evidence="1">
    <location>
        <begin position="43"/>
        <end position="151"/>
    </location>
</feature>
<dbReference type="InterPro" id="IPR029063">
    <property type="entry name" value="SAM-dependent_MTases_sf"/>
</dbReference>
<dbReference type="InterPro" id="IPR025714">
    <property type="entry name" value="Methyltranfer_dom"/>
</dbReference>
<dbReference type="PANTHER" id="PTHR43591">
    <property type="entry name" value="METHYLTRANSFERASE"/>
    <property type="match status" value="1"/>
</dbReference>
<sequence>MSGQADTEAQEQNYTMGYNEEFQVLLRRRSAANNAAHLLPRLSSGMRLLDVGCGPGTISMGLADAVSPGEFIGVDIEESQVEMARAAASAGGHKNAKFQVADAVTLPFESNSFDVVHSHATIMHVPDASAAVAEMMRVLKPGGIISSRDMILSSCFTEPRHGDFDNAWLVFGKLLSANGGHPEMGKEIKGVLHATGFSDIAASASFECFAAKEDVDFF</sequence>
<reference evidence="2" key="1">
    <citation type="submission" date="2019-09" db="EMBL/GenBank/DDBJ databases">
        <title>Characterisation of the sponge microbiome using genome-centric metagenomics.</title>
        <authorList>
            <person name="Engelberts J.P."/>
            <person name="Robbins S.J."/>
            <person name="De Goeij J.M."/>
            <person name="Aranda M."/>
            <person name="Bell S.C."/>
            <person name="Webster N.S."/>
        </authorList>
    </citation>
    <scope>NUCLEOTIDE SEQUENCE</scope>
    <source>
        <strain evidence="2">SB0664_bin_43</strain>
    </source>
</reference>
<dbReference type="Pfam" id="PF13847">
    <property type="entry name" value="Methyltransf_31"/>
    <property type="match status" value="1"/>
</dbReference>
<dbReference type="Gene3D" id="3.40.50.150">
    <property type="entry name" value="Vaccinia Virus protein VP39"/>
    <property type="match status" value="1"/>
</dbReference>
<evidence type="ECO:0000259" key="1">
    <source>
        <dbReference type="Pfam" id="PF13847"/>
    </source>
</evidence>
<dbReference type="CDD" id="cd02440">
    <property type="entry name" value="AdoMet_MTases"/>
    <property type="match status" value="1"/>
</dbReference>
<comment type="caution">
    <text evidence="2">The sequence shown here is derived from an EMBL/GenBank/DDBJ whole genome shotgun (WGS) entry which is preliminary data.</text>
</comment>
<proteinExistence type="predicted"/>